<protein>
    <recommendedName>
        <fullName evidence="6">CMP/dCMP-type deaminase domain-containing protein</fullName>
    </recommendedName>
</protein>
<dbReference type="SUPFAM" id="SSF53927">
    <property type="entry name" value="Cytidine deaminase-like"/>
    <property type="match status" value="1"/>
</dbReference>
<evidence type="ECO:0000256" key="5">
    <source>
        <dbReference type="ARBA" id="ARBA00022833"/>
    </source>
</evidence>
<dbReference type="AlphaFoldDB" id="A0A0G1VWR3"/>
<reference evidence="7 8" key="1">
    <citation type="journal article" date="2015" name="Nature">
        <title>rRNA introns, odd ribosomes, and small enigmatic genomes across a large radiation of phyla.</title>
        <authorList>
            <person name="Brown C.T."/>
            <person name="Hug L.A."/>
            <person name="Thomas B.C."/>
            <person name="Sharon I."/>
            <person name="Castelle C.J."/>
            <person name="Singh A."/>
            <person name="Wilkins M.J."/>
            <person name="Williams K.H."/>
            <person name="Banfield J.F."/>
        </authorList>
    </citation>
    <scope>NUCLEOTIDE SEQUENCE [LARGE SCALE GENOMIC DNA]</scope>
</reference>
<dbReference type="InterPro" id="IPR016193">
    <property type="entry name" value="Cytidine_deaminase-like"/>
</dbReference>
<gene>
    <name evidence="7" type="ORF">UY48_C0031G0014</name>
</gene>
<name>A0A0G1VWR3_9BACT</name>
<keyword evidence="5" id="KW-0862">Zinc</keyword>
<dbReference type="PANTHER" id="PTHR11086">
    <property type="entry name" value="DEOXYCYTIDYLATE DEAMINASE-RELATED"/>
    <property type="match status" value="1"/>
</dbReference>
<dbReference type="Proteomes" id="UP000034588">
    <property type="component" value="Unassembled WGS sequence"/>
</dbReference>
<dbReference type="PROSITE" id="PS51747">
    <property type="entry name" value="CYT_DCMP_DEAMINASES_2"/>
    <property type="match status" value="1"/>
</dbReference>
<dbReference type="PANTHER" id="PTHR11086:SF18">
    <property type="entry name" value="DEOXYCYTIDYLATE DEAMINASE"/>
    <property type="match status" value="1"/>
</dbReference>
<evidence type="ECO:0000256" key="1">
    <source>
        <dbReference type="ARBA" id="ARBA00001947"/>
    </source>
</evidence>
<dbReference type="EMBL" id="LCQD01000031">
    <property type="protein sequence ID" value="KKW10760.1"/>
    <property type="molecule type" value="Genomic_DNA"/>
</dbReference>
<dbReference type="InterPro" id="IPR016192">
    <property type="entry name" value="APOBEC/CMP_deaminase_Zn-bd"/>
</dbReference>
<dbReference type="InterPro" id="IPR015517">
    <property type="entry name" value="dCMP_deaminase-rel"/>
</dbReference>
<evidence type="ECO:0000256" key="4">
    <source>
        <dbReference type="ARBA" id="ARBA00022801"/>
    </source>
</evidence>
<dbReference type="InterPro" id="IPR002125">
    <property type="entry name" value="CMP_dCMP_dom"/>
</dbReference>
<organism evidence="7 8">
    <name type="scientific">Candidatus Gottesmanbacteria bacterium GW2011_GWB1_49_7</name>
    <dbReference type="NCBI Taxonomy" id="1618448"/>
    <lineage>
        <taxon>Bacteria</taxon>
        <taxon>Candidatus Gottesmaniibacteriota</taxon>
    </lineage>
</organism>
<dbReference type="GO" id="GO:0004132">
    <property type="term" value="F:dCMP deaminase activity"/>
    <property type="evidence" value="ECO:0007669"/>
    <property type="project" value="TreeGrafter"/>
</dbReference>
<feature type="non-terminal residue" evidence="7">
    <location>
        <position position="1"/>
    </location>
</feature>
<dbReference type="GO" id="GO:0008270">
    <property type="term" value="F:zinc ion binding"/>
    <property type="evidence" value="ECO:0007669"/>
    <property type="project" value="InterPro"/>
</dbReference>
<proteinExistence type="inferred from homology"/>
<keyword evidence="4" id="KW-0378">Hydrolase</keyword>
<comment type="caution">
    <text evidence="7">The sequence shown here is derived from an EMBL/GenBank/DDBJ whole genome shotgun (WGS) entry which is preliminary data.</text>
</comment>
<keyword evidence="3" id="KW-0479">Metal-binding</keyword>
<comment type="similarity">
    <text evidence="2">Belongs to the cytidine and deoxycytidylate deaminase family.</text>
</comment>
<sequence>QQEEQELWFYLEHIQFAKTVHEICHSLRIREIDLIQWANNSDLPVLEYQETLPTIDRHAQLPHSEWDRIDRPELLMSIATKISERATCLSAQIGCVITVQNRIVSHGYNGAPTGKYHCTDIGVCRKELMGFSHSDTSIPGQLGSAYEASRSVHAEQAAICQAAKTGIPIDGGDCYCTRKPCVICHRMLLNCGIDRIFYLDAETIVEIKPWEAML</sequence>
<dbReference type="CDD" id="cd01286">
    <property type="entry name" value="deoxycytidylate_deaminase"/>
    <property type="match status" value="1"/>
</dbReference>
<evidence type="ECO:0000313" key="8">
    <source>
        <dbReference type="Proteomes" id="UP000034588"/>
    </source>
</evidence>
<feature type="domain" description="CMP/dCMP-type deaminase" evidence="6">
    <location>
        <begin position="70"/>
        <end position="214"/>
    </location>
</feature>
<accession>A0A0G1VWR3</accession>
<dbReference type="InterPro" id="IPR035105">
    <property type="entry name" value="Deoxycytidylate_deaminase_dom"/>
</dbReference>
<dbReference type="Pfam" id="PF00383">
    <property type="entry name" value="dCMP_cyt_deam_1"/>
    <property type="match status" value="1"/>
</dbReference>
<evidence type="ECO:0000259" key="6">
    <source>
        <dbReference type="PROSITE" id="PS51747"/>
    </source>
</evidence>
<comment type="cofactor">
    <cofactor evidence="1">
        <name>Zn(2+)</name>
        <dbReference type="ChEBI" id="CHEBI:29105"/>
    </cofactor>
</comment>
<dbReference type="Gene3D" id="3.40.140.10">
    <property type="entry name" value="Cytidine Deaminase, domain 2"/>
    <property type="match status" value="1"/>
</dbReference>
<evidence type="ECO:0000256" key="2">
    <source>
        <dbReference type="ARBA" id="ARBA00006576"/>
    </source>
</evidence>
<evidence type="ECO:0000256" key="3">
    <source>
        <dbReference type="ARBA" id="ARBA00022723"/>
    </source>
</evidence>
<dbReference type="PROSITE" id="PS00903">
    <property type="entry name" value="CYT_DCMP_DEAMINASES_1"/>
    <property type="match status" value="1"/>
</dbReference>
<evidence type="ECO:0000313" key="7">
    <source>
        <dbReference type="EMBL" id="KKW10760.1"/>
    </source>
</evidence>
<dbReference type="GO" id="GO:0005737">
    <property type="term" value="C:cytoplasm"/>
    <property type="evidence" value="ECO:0007669"/>
    <property type="project" value="TreeGrafter"/>
</dbReference>